<protein>
    <submittedName>
        <fullName evidence="2">Uncharacterized protein</fullName>
    </submittedName>
</protein>
<proteinExistence type="predicted"/>
<dbReference type="AlphaFoldDB" id="A0A078AR85"/>
<accession>A0A078AR85</accession>
<keyword evidence="3" id="KW-1185">Reference proteome</keyword>
<evidence type="ECO:0000256" key="1">
    <source>
        <dbReference type="SAM" id="Coils"/>
    </source>
</evidence>
<feature type="coiled-coil region" evidence="1">
    <location>
        <begin position="43"/>
        <end position="73"/>
    </location>
</feature>
<reference evidence="2 3" key="1">
    <citation type="submission" date="2014-06" db="EMBL/GenBank/DDBJ databases">
        <authorList>
            <person name="Swart Estienne"/>
        </authorList>
    </citation>
    <scope>NUCLEOTIDE SEQUENCE [LARGE SCALE GENOMIC DNA]</scope>
    <source>
        <strain evidence="2 3">130c</strain>
    </source>
</reference>
<organism evidence="2 3">
    <name type="scientific">Stylonychia lemnae</name>
    <name type="common">Ciliate</name>
    <dbReference type="NCBI Taxonomy" id="5949"/>
    <lineage>
        <taxon>Eukaryota</taxon>
        <taxon>Sar</taxon>
        <taxon>Alveolata</taxon>
        <taxon>Ciliophora</taxon>
        <taxon>Intramacronucleata</taxon>
        <taxon>Spirotrichea</taxon>
        <taxon>Stichotrichia</taxon>
        <taxon>Sporadotrichida</taxon>
        <taxon>Oxytrichidae</taxon>
        <taxon>Stylonychinae</taxon>
        <taxon>Stylonychia</taxon>
    </lineage>
</organism>
<name>A0A078AR85_STYLE</name>
<dbReference type="EMBL" id="CCKQ01013100">
    <property type="protein sequence ID" value="CDW84729.1"/>
    <property type="molecule type" value="Genomic_DNA"/>
</dbReference>
<keyword evidence="1" id="KW-0175">Coiled coil</keyword>
<dbReference type="InParanoid" id="A0A078AR85"/>
<gene>
    <name evidence="2" type="primary">Contig494.g545</name>
    <name evidence="2" type="ORF">STYLEM_13796</name>
</gene>
<evidence type="ECO:0000313" key="2">
    <source>
        <dbReference type="EMBL" id="CDW84729.1"/>
    </source>
</evidence>
<evidence type="ECO:0000313" key="3">
    <source>
        <dbReference type="Proteomes" id="UP000039865"/>
    </source>
</evidence>
<dbReference type="Proteomes" id="UP000039865">
    <property type="component" value="Unassembled WGS sequence"/>
</dbReference>
<sequence>MSSSILKHDDSLESINFNQYLMTGDDYETKKYDQSLLSLSDAKIKSVDQKDKLKQLIKKLNKQKQMLILKKEEQAQFKANIALPQAEQNDEQRYEIWRQNMHQKLEEQKQKRKESLDKFKQGKTKGVQSTLHYRWEKEFMSSVVEQESQDIKQKLQKIKQDHSPIRLEDINKHSMIVQEQFSTLQDKKRQQREELQLTQLQQQRYLNKMQSKYTNYIKQQMQDDKTQKEVKEQEKFKLYQKRQQYSSNVVQLFKPKIKSNAESQRLNNYSEIVSTQNHENNNQDYGIKVTQSYEQTKIIPSRTKQQQIDLPHLSTIKEDNANLAGKDYQMTINRKSRAKRLISSRVINESPNNRTIQIDQMRQHHNDQDSIWKAQLSGYRKRVNDYEPSTPKGKQLVVASLKELDRKIQVYEGRMKSSLDSSVDQIKVRKINDEMMIESIKLKLALLNNIACQ</sequence>